<protein>
    <submittedName>
        <fullName evidence="1">Uncharacterized protein</fullName>
    </submittedName>
</protein>
<dbReference type="EMBL" id="LAZR01009548">
    <property type="protein sequence ID" value="KKM71958.1"/>
    <property type="molecule type" value="Genomic_DNA"/>
</dbReference>
<reference evidence="1" key="1">
    <citation type="journal article" date="2015" name="Nature">
        <title>Complex archaea that bridge the gap between prokaryotes and eukaryotes.</title>
        <authorList>
            <person name="Spang A."/>
            <person name="Saw J.H."/>
            <person name="Jorgensen S.L."/>
            <person name="Zaremba-Niedzwiedzka K."/>
            <person name="Martijn J."/>
            <person name="Lind A.E."/>
            <person name="van Eijk R."/>
            <person name="Schleper C."/>
            <person name="Guy L."/>
            <person name="Ettema T.J."/>
        </authorList>
    </citation>
    <scope>NUCLEOTIDE SEQUENCE</scope>
</reference>
<organism evidence="1">
    <name type="scientific">marine sediment metagenome</name>
    <dbReference type="NCBI Taxonomy" id="412755"/>
    <lineage>
        <taxon>unclassified sequences</taxon>
        <taxon>metagenomes</taxon>
        <taxon>ecological metagenomes</taxon>
    </lineage>
</organism>
<accession>A0A0F9JQL6</accession>
<comment type="caution">
    <text evidence="1">The sequence shown here is derived from an EMBL/GenBank/DDBJ whole genome shotgun (WGS) entry which is preliminary data.</text>
</comment>
<name>A0A0F9JQL6_9ZZZZ</name>
<evidence type="ECO:0000313" key="1">
    <source>
        <dbReference type="EMBL" id="KKM71958.1"/>
    </source>
</evidence>
<proteinExistence type="predicted"/>
<sequence length="59" mass="6841">MRSAEILDEIIAVMVHTLPHDRLIKAHEIKSILWKAGLTQEDFDHIRAELLSYEEGEEV</sequence>
<dbReference type="AlphaFoldDB" id="A0A0F9JQL6"/>
<gene>
    <name evidence="1" type="ORF">LCGC14_1425290</name>
</gene>